<reference evidence="2 3" key="1">
    <citation type="submission" date="2015-07" db="EMBL/GenBank/DDBJ databases">
        <title>Genome sequence of Levilinea saccharolytica DSM 16555.</title>
        <authorList>
            <person name="Hemp J."/>
            <person name="Ward L.M."/>
            <person name="Pace L.A."/>
            <person name="Fischer W.W."/>
        </authorList>
    </citation>
    <scope>NUCLEOTIDE SEQUENCE [LARGE SCALE GENOMIC DNA]</scope>
    <source>
        <strain evidence="2 3">KIBI-1</strain>
    </source>
</reference>
<dbReference type="EMBL" id="LGCM01000065">
    <property type="protein sequence ID" value="KPL75713.1"/>
    <property type="molecule type" value="Genomic_DNA"/>
</dbReference>
<feature type="transmembrane region" description="Helical" evidence="1">
    <location>
        <begin position="87"/>
        <end position="104"/>
    </location>
</feature>
<keyword evidence="3" id="KW-1185">Reference proteome</keyword>
<protein>
    <submittedName>
        <fullName evidence="2">Uncharacterized protein</fullName>
    </submittedName>
</protein>
<keyword evidence="1" id="KW-0472">Membrane</keyword>
<feature type="transmembrane region" description="Helical" evidence="1">
    <location>
        <begin position="56"/>
        <end position="81"/>
    </location>
</feature>
<organism evidence="2 3">
    <name type="scientific">Levilinea saccharolytica</name>
    <dbReference type="NCBI Taxonomy" id="229921"/>
    <lineage>
        <taxon>Bacteria</taxon>
        <taxon>Bacillati</taxon>
        <taxon>Chloroflexota</taxon>
        <taxon>Anaerolineae</taxon>
        <taxon>Anaerolineales</taxon>
        <taxon>Anaerolineaceae</taxon>
        <taxon>Levilinea</taxon>
    </lineage>
</organism>
<comment type="caution">
    <text evidence="2">The sequence shown here is derived from an EMBL/GenBank/DDBJ whole genome shotgun (WGS) entry which is preliminary data.</text>
</comment>
<evidence type="ECO:0000256" key="1">
    <source>
        <dbReference type="SAM" id="Phobius"/>
    </source>
</evidence>
<dbReference type="Proteomes" id="UP000050501">
    <property type="component" value="Unassembled WGS sequence"/>
</dbReference>
<evidence type="ECO:0000313" key="3">
    <source>
        <dbReference type="Proteomes" id="UP000050501"/>
    </source>
</evidence>
<dbReference type="STRING" id="229921.ADN01_17975"/>
<proteinExistence type="predicted"/>
<keyword evidence="1" id="KW-1133">Transmembrane helix</keyword>
<evidence type="ECO:0000313" key="2">
    <source>
        <dbReference type="EMBL" id="KPL75713.1"/>
    </source>
</evidence>
<gene>
    <name evidence="2" type="ORF">ADN01_17975</name>
</gene>
<accession>A0A0P6XSJ7</accession>
<keyword evidence="1" id="KW-0812">Transmembrane</keyword>
<name>A0A0P6XSJ7_9CHLR</name>
<dbReference type="RefSeq" id="WP_062417159.1">
    <property type="nucleotide sequence ID" value="NZ_DF967974.1"/>
</dbReference>
<dbReference type="AlphaFoldDB" id="A0A0P6XSJ7"/>
<sequence length="157" mass="17928">MTQSSEFTVDYVESMGVRFSQKGVAHMEGGQRLWFVPKEKIRYVTLRHGYQAERPLVQTLFSAALILIGLYPLPHLILWAFAGGKAYDVEFLLLLLIPLGAWFLKDGLKRGLYFELTLVDEGRRKIPLQRPLEFVMLKWIITQAEALGYVINRGGEG</sequence>